<feature type="compositionally biased region" description="Polar residues" evidence="3">
    <location>
        <begin position="53"/>
        <end position="65"/>
    </location>
</feature>
<feature type="repeat" description="TPR" evidence="1">
    <location>
        <begin position="269"/>
        <end position="302"/>
    </location>
</feature>
<evidence type="ECO:0000256" key="1">
    <source>
        <dbReference type="PROSITE-ProRule" id="PRU00339"/>
    </source>
</evidence>
<dbReference type="PANTHER" id="PTHR26312:SF67">
    <property type="entry name" value="PROTEIN SLOW GREEN 1, CHLOROPLASTIC"/>
    <property type="match status" value="1"/>
</dbReference>
<dbReference type="SMART" id="SM00028">
    <property type="entry name" value="TPR"/>
    <property type="match status" value="3"/>
</dbReference>
<dbReference type="Gene3D" id="1.25.40.10">
    <property type="entry name" value="Tetratricopeptide repeat domain"/>
    <property type="match status" value="2"/>
</dbReference>
<dbReference type="InterPro" id="IPR011990">
    <property type="entry name" value="TPR-like_helical_dom_sf"/>
</dbReference>
<reference evidence="4" key="1">
    <citation type="submission" date="2020-06" db="EMBL/GenBank/DDBJ databases">
        <authorList>
            <person name="Li T."/>
            <person name="Hu X."/>
            <person name="Zhang T."/>
            <person name="Song X."/>
            <person name="Zhang H."/>
            <person name="Dai N."/>
            <person name="Sheng W."/>
            <person name="Hou X."/>
            <person name="Wei L."/>
        </authorList>
    </citation>
    <scope>NUCLEOTIDE SEQUENCE</scope>
    <source>
        <strain evidence="4">G02</strain>
        <tissue evidence="4">Leaf</tissue>
    </source>
</reference>
<feature type="coiled-coil region" evidence="2">
    <location>
        <begin position="238"/>
        <end position="298"/>
    </location>
</feature>
<dbReference type="PANTHER" id="PTHR26312">
    <property type="entry name" value="TETRATRICOPEPTIDE REPEAT PROTEIN 5"/>
    <property type="match status" value="1"/>
</dbReference>
<dbReference type="EMBL" id="JACGWJ010000027">
    <property type="protein sequence ID" value="KAL0309811.1"/>
    <property type="molecule type" value="Genomic_DNA"/>
</dbReference>
<keyword evidence="2" id="KW-0175">Coiled coil</keyword>
<comment type="caution">
    <text evidence="4">The sequence shown here is derived from an EMBL/GenBank/DDBJ whole genome shotgun (WGS) entry which is preliminary data.</text>
</comment>
<evidence type="ECO:0000256" key="3">
    <source>
        <dbReference type="SAM" id="MobiDB-lite"/>
    </source>
</evidence>
<keyword evidence="1" id="KW-0802">TPR repeat</keyword>
<proteinExistence type="predicted"/>
<evidence type="ECO:0000313" key="4">
    <source>
        <dbReference type="EMBL" id="KAL0309811.1"/>
    </source>
</evidence>
<dbReference type="SUPFAM" id="SSF48452">
    <property type="entry name" value="TPR-like"/>
    <property type="match status" value="1"/>
</dbReference>
<dbReference type="GO" id="GO:0009535">
    <property type="term" value="C:chloroplast thylakoid membrane"/>
    <property type="evidence" value="ECO:0007669"/>
    <property type="project" value="TreeGrafter"/>
</dbReference>
<evidence type="ECO:0000256" key="2">
    <source>
        <dbReference type="SAM" id="Coils"/>
    </source>
</evidence>
<reference evidence="4" key="2">
    <citation type="journal article" date="2024" name="Plant">
        <title>Genomic evolution and insights into agronomic trait innovations of Sesamum species.</title>
        <authorList>
            <person name="Miao H."/>
            <person name="Wang L."/>
            <person name="Qu L."/>
            <person name="Liu H."/>
            <person name="Sun Y."/>
            <person name="Le M."/>
            <person name="Wang Q."/>
            <person name="Wei S."/>
            <person name="Zheng Y."/>
            <person name="Lin W."/>
            <person name="Duan Y."/>
            <person name="Cao H."/>
            <person name="Xiong S."/>
            <person name="Wang X."/>
            <person name="Wei L."/>
            <person name="Li C."/>
            <person name="Ma Q."/>
            <person name="Ju M."/>
            <person name="Zhao R."/>
            <person name="Li G."/>
            <person name="Mu C."/>
            <person name="Tian Q."/>
            <person name="Mei H."/>
            <person name="Zhang T."/>
            <person name="Gao T."/>
            <person name="Zhang H."/>
        </authorList>
    </citation>
    <scope>NUCLEOTIDE SEQUENCE</scope>
    <source>
        <strain evidence="4">G02</strain>
    </source>
</reference>
<dbReference type="AlphaFoldDB" id="A0AAW2KS96"/>
<feature type="region of interest" description="Disordered" evidence="3">
    <location>
        <begin position="49"/>
        <end position="69"/>
    </location>
</feature>
<name>A0AAW2KS96_SESRA</name>
<sequence length="366" mass="41662">MNTLNIVAAKPTGGHLPLTPSLNPHRPSFSKPFSSLSFRFPPPPLRQLSLSPTKASLQDPNRRNPSTPPELFKFQISNRNATPGISCIPFLGPLRATVVTTITAAALFFTGFGFHFKPCIAQPISPPPTVETAEKDAIVDEEREKSLEEHLLSNPYDVDGLKNLMEIKIKSKKIPEAIEILDKLMELEPEEVEWPMMRAHLYAYNGELELAKNGFNELLMKDPFRVEAYHGLVTVASQEESSKELGDIEKRIEEAMKLCKKENKKSDLRDFKLLLAQIRVLEGRYDDALKVYQELVKEEPRDFRPYLCQGIIYTLLRKNGEAEKNFEKYRRLVPKGHPYASYFDDNMIATKLFAQKVENQRAMAKS</sequence>
<dbReference type="PROSITE" id="PS50005">
    <property type="entry name" value="TPR"/>
    <property type="match status" value="1"/>
</dbReference>
<dbReference type="InterPro" id="IPR019734">
    <property type="entry name" value="TPR_rpt"/>
</dbReference>
<protein>
    <submittedName>
        <fullName evidence="4">Protein SLOW GREEN 1, chloroplastic</fullName>
    </submittedName>
</protein>
<gene>
    <name evidence="4" type="ORF">Sradi_5923400</name>
</gene>
<accession>A0AAW2KS96</accession>
<organism evidence="4">
    <name type="scientific">Sesamum radiatum</name>
    <name type="common">Black benniseed</name>
    <dbReference type="NCBI Taxonomy" id="300843"/>
    <lineage>
        <taxon>Eukaryota</taxon>
        <taxon>Viridiplantae</taxon>
        <taxon>Streptophyta</taxon>
        <taxon>Embryophyta</taxon>
        <taxon>Tracheophyta</taxon>
        <taxon>Spermatophyta</taxon>
        <taxon>Magnoliopsida</taxon>
        <taxon>eudicotyledons</taxon>
        <taxon>Gunneridae</taxon>
        <taxon>Pentapetalae</taxon>
        <taxon>asterids</taxon>
        <taxon>lamiids</taxon>
        <taxon>Lamiales</taxon>
        <taxon>Pedaliaceae</taxon>
        <taxon>Sesamum</taxon>
    </lineage>
</organism>